<dbReference type="KEGG" id="crq:GCK72_020557"/>
<dbReference type="RefSeq" id="XP_053582562.1">
    <property type="nucleotide sequence ID" value="XM_053733649.1"/>
</dbReference>
<dbReference type="EC" id="2.4.1.17" evidence="3"/>
<dbReference type="PANTHER" id="PTHR48043:SF17">
    <property type="entry name" value="GLUCURONOSYLTRANSFERASE"/>
    <property type="match status" value="1"/>
</dbReference>
<dbReference type="InterPro" id="IPR050271">
    <property type="entry name" value="UDP-glycosyltransferase"/>
</dbReference>
<evidence type="ECO:0000256" key="6">
    <source>
        <dbReference type="ARBA" id="ARBA00022692"/>
    </source>
</evidence>
<keyword evidence="4" id="KW-0328">Glycosyltransferase</keyword>
<evidence type="ECO:0000313" key="11">
    <source>
        <dbReference type="EMBL" id="KAF1753999.1"/>
    </source>
</evidence>
<dbReference type="SUPFAM" id="SSF53756">
    <property type="entry name" value="UDP-Glycosyltransferase/glycogen phosphorylase"/>
    <property type="match status" value="1"/>
</dbReference>
<dbReference type="Pfam" id="PF00201">
    <property type="entry name" value="UDPGT"/>
    <property type="match status" value="1"/>
</dbReference>
<evidence type="ECO:0000313" key="12">
    <source>
        <dbReference type="Proteomes" id="UP000483820"/>
    </source>
</evidence>
<keyword evidence="9" id="KW-0472">Membrane</keyword>
<dbReference type="PANTHER" id="PTHR48043">
    <property type="entry name" value="EG:EG0003.4 PROTEIN-RELATED"/>
    <property type="match status" value="1"/>
</dbReference>
<keyword evidence="7" id="KW-0732">Signal</keyword>
<sequence length="153" mass="17498">MLAKTIQVRGLTVDVKKLRSEKLDEKWNKILESRPHSILFSFGTMFKSIYMPESYKQNFVKVMKSFQNVTFIWKYESEETSFSQGAENIVFTDSRLSAFLTHGGLGSVNELSYLGKPAILCPLFADQLRNAKMLARHNGAIEISKFDLADYKT</sequence>
<keyword evidence="5" id="KW-0808">Transferase</keyword>
<accession>A0A6A5GHS7</accession>
<evidence type="ECO:0000256" key="2">
    <source>
        <dbReference type="ARBA" id="ARBA00009995"/>
    </source>
</evidence>
<evidence type="ECO:0000256" key="3">
    <source>
        <dbReference type="ARBA" id="ARBA00012544"/>
    </source>
</evidence>
<dbReference type="GO" id="GO:0015020">
    <property type="term" value="F:glucuronosyltransferase activity"/>
    <property type="evidence" value="ECO:0007669"/>
    <property type="project" value="UniProtKB-EC"/>
</dbReference>
<evidence type="ECO:0000256" key="9">
    <source>
        <dbReference type="ARBA" id="ARBA00023136"/>
    </source>
</evidence>
<dbReference type="AlphaFoldDB" id="A0A6A5GHS7"/>
<dbReference type="Proteomes" id="UP000483820">
    <property type="component" value="Chromosome V"/>
</dbReference>
<name>A0A6A5GHS7_CAERE</name>
<dbReference type="GO" id="GO:0016020">
    <property type="term" value="C:membrane"/>
    <property type="evidence" value="ECO:0007669"/>
    <property type="project" value="UniProtKB-SubCell"/>
</dbReference>
<organism evidence="11 12">
    <name type="scientific">Caenorhabditis remanei</name>
    <name type="common">Caenorhabditis vulgaris</name>
    <dbReference type="NCBI Taxonomy" id="31234"/>
    <lineage>
        <taxon>Eukaryota</taxon>
        <taxon>Metazoa</taxon>
        <taxon>Ecdysozoa</taxon>
        <taxon>Nematoda</taxon>
        <taxon>Chromadorea</taxon>
        <taxon>Rhabditida</taxon>
        <taxon>Rhabditina</taxon>
        <taxon>Rhabditomorpha</taxon>
        <taxon>Rhabditoidea</taxon>
        <taxon>Rhabditidae</taxon>
        <taxon>Peloderinae</taxon>
        <taxon>Caenorhabditis</taxon>
    </lineage>
</organism>
<proteinExistence type="inferred from homology"/>
<gene>
    <name evidence="11" type="ORF">GCK72_020557</name>
</gene>
<keyword evidence="6" id="KW-0812">Transmembrane</keyword>
<comment type="similarity">
    <text evidence="2">Belongs to the UDP-glycosyltransferase family.</text>
</comment>
<dbReference type="InterPro" id="IPR002213">
    <property type="entry name" value="UDP_glucos_trans"/>
</dbReference>
<dbReference type="FunFam" id="3.40.50.2000:FF:000038">
    <property type="entry name" value="UDP-GlucuronosylTransferase"/>
    <property type="match status" value="1"/>
</dbReference>
<dbReference type="Gene3D" id="3.40.50.2000">
    <property type="entry name" value="Glycogen Phosphorylase B"/>
    <property type="match status" value="1"/>
</dbReference>
<evidence type="ECO:0000256" key="10">
    <source>
        <dbReference type="ARBA" id="ARBA00047475"/>
    </source>
</evidence>
<comment type="subcellular location">
    <subcellularLocation>
        <location evidence="1">Membrane</location>
        <topology evidence="1">Single-pass membrane protein</topology>
    </subcellularLocation>
</comment>
<evidence type="ECO:0000256" key="8">
    <source>
        <dbReference type="ARBA" id="ARBA00022989"/>
    </source>
</evidence>
<comment type="caution">
    <text evidence="11">The sequence shown here is derived from an EMBL/GenBank/DDBJ whole genome shotgun (WGS) entry which is preliminary data.</text>
</comment>
<keyword evidence="8" id="KW-1133">Transmembrane helix</keyword>
<evidence type="ECO:0000256" key="1">
    <source>
        <dbReference type="ARBA" id="ARBA00004167"/>
    </source>
</evidence>
<evidence type="ECO:0000256" key="7">
    <source>
        <dbReference type="ARBA" id="ARBA00022729"/>
    </source>
</evidence>
<evidence type="ECO:0000256" key="5">
    <source>
        <dbReference type="ARBA" id="ARBA00022679"/>
    </source>
</evidence>
<reference evidence="11 12" key="1">
    <citation type="submission" date="2019-12" db="EMBL/GenBank/DDBJ databases">
        <title>Chromosome-level assembly of the Caenorhabditis remanei genome.</title>
        <authorList>
            <person name="Teterina A.A."/>
            <person name="Willis J.H."/>
            <person name="Phillips P.C."/>
        </authorList>
    </citation>
    <scope>NUCLEOTIDE SEQUENCE [LARGE SCALE GENOMIC DNA]</scope>
    <source>
        <strain evidence="11 12">PX506</strain>
        <tissue evidence="11">Whole organism</tissue>
    </source>
</reference>
<comment type="catalytic activity">
    <reaction evidence="10">
        <text>glucuronate acceptor + UDP-alpha-D-glucuronate = acceptor beta-D-glucuronoside + UDP + H(+)</text>
        <dbReference type="Rhea" id="RHEA:21032"/>
        <dbReference type="ChEBI" id="CHEBI:15378"/>
        <dbReference type="ChEBI" id="CHEBI:58052"/>
        <dbReference type="ChEBI" id="CHEBI:58223"/>
        <dbReference type="ChEBI" id="CHEBI:132367"/>
        <dbReference type="ChEBI" id="CHEBI:132368"/>
        <dbReference type="EC" id="2.4.1.17"/>
    </reaction>
</comment>
<evidence type="ECO:0000256" key="4">
    <source>
        <dbReference type="ARBA" id="ARBA00022676"/>
    </source>
</evidence>
<dbReference type="GeneID" id="9805083"/>
<protein>
    <recommendedName>
        <fullName evidence="3">glucuronosyltransferase</fullName>
        <ecNumber evidence="3">2.4.1.17</ecNumber>
    </recommendedName>
</protein>
<dbReference type="CTD" id="9805083"/>
<dbReference type="EMBL" id="WUAV01000005">
    <property type="protein sequence ID" value="KAF1753999.1"/>
    <property type="molecule type" value="Genomic_DNA"/>
</dbReference>
<dbReference type="CDD" id="cd03784">
    <property type="entry name" value="GT1_Gtf-like"/>
    <property type="match status" value="1"/>
</dbReference>